<dbReference type="Pfam" id="PF14432">
    <property type="entry name" value="DYW_deaminase"/>
    <property type="match status" value="1"/>
</dbReference>
<dbReference type="SUPFAM" id="SSF51735">
    <property type="entry name" value="NAD(P)-binding Rossmann-fold domains"/>
    <property type="match status" value="1"/>
</dbReference>
<dbReference type="InterPro" id="IPR002885">
    <property type="entry name" value="PPR_rpt"/>
</dbReference>
<dbReference type="GO" id="GO:0000166">
    <property type="term" value="F:nucleotide binding"/>
    <property type="evidence" value="ECO:0007669"/>
    <property type="project" value="InterPro"/>
</dbReference>
<proteinExistence type="inferred from homology"/>
<dbReference type="Gene3D" id="3.40.50.720">
    <property type="entry name" value="NAD(P)-binding Rossmann-like Domain"/>
    <property type="match status" value="1"/>
</dbReference>
<dbReference type="FunFam" id="1.25.40.10:FF:000366">
    <property type="entry name" value="Pentatricopeptide (PPR) repeat-containing protein"/>
    <property type="match status" value="1"/>
</dbReference>
<evidence type="ECO:0000256" key="1">
    <source>
        <dbReference type="ARBA" id="ARBA00006643"/>
    </source>
</evidence>
<dbReference type="Pfam" id="PF01408">
    <property type="entry name" value="GFO_IDH_MocA"/>
    <property type="match status" value="1"/>
</dbReference>
<dbReference type="InterPro" id="IPR000683">
    <property type="entry name" value="Gfo/Idh/MocA-like_OxRdtase_N"/>
</dbReference>
<evidence type="ECO:0000259" key="5">
    <source>
        <dbReference type="Pfam" id="PF14432"/>
    </source>
</evidence>
<dbReference type="PANTHER" id="PTHR47926:SF452">
    <property type="entry name" value="PENTATRICOPEPTIDE REPEAT-CONTAINING PROTEIN"/>
    <property type="match status" value="1"/>
</dbReference>
<dbReference type="PROSITE" id="PS51375">
    <property type="entry name" value="PPR"/>
    <property type="match status" value="2"/>
</dbReference>
<dbReference type="Gene3D" id="3.30.360.10">
    <property type="entry name" value="Dihydrodipicolinate Reductase, domain 2"/>
    <property type="match status" value="1"/>
</dbReference>
<protein>
    <recommendedName>
        <fullName evidence="7">Gfo/Idh/MocA-like oxidoreductase N-terminal domain-containing protein</fullName>
    </recommendedName>
</protein>
<feature type="repeat" description="PPR" evidence="3">
    <location>
        <begin position="715"/>
        <end position="749"/>
    </location>
</feature>
<organism evidence="6">
    <name type="scientific">Salix viminalis</name>
    <name type="common">Common osier</name>
    <name type="synonym">Basket willow</name>
    <dbReference type="NCBI Taxonomy" id="40686"/>
    <lineage>
        <taxon>Eukaryota</taxon>
        <taxon>Viridiplantae</taxon>
        <taxon>Streptophyta</taxon>
        <taxon>Embryophyta</taxon>
        <taxon>Tracheophyta</taxon>
        <taxon>Spermatophyta</taxon>
        <taxon>Magnoliopsida</taxon>
        <taxon>eudicotyledons</taxon>
        <taxon>Gunneridae</taxon>
        <taxon>Pentapetalae</taxon>
        <taxon>rosids</taxon>
        <taxon>fabids</taxon>
        <taxon>Malpighiales</taxon>
        <taxon>Salicaceae</taxon>
        <taxon>Saliceae</taxon>
        <taxon>Salix</taxon>
    </lineage>
</organism>
<dbReference type="GO" id="GO:0003729">
    <property type="term" value="F:mRNA binding"/>
    <property type="evidence" value="ECO:0007669"/>
    <property type="project" value="UniProtKB-ARBA"/>
</dbReference>
<dbReference type="PANTHER" id="PTHR47926">
    <property type="entry name" value="PENTATRICOPEPTIDE REPEAT-CONTAINING PROTEIN"/>
    <property type="match status" value="1"/>
</dbReference>
<dbReference type="FunFam" id="1.25.40.10:FF:000031">
    <property type="entry name" value="Pentatricopeptide repeat-containing protein mitochondrial"/>
    <property type="match status" value="1"/>
</dbReference>
<dbReference type="AlphaFoldDB" id="A0A6N2NA58"/>
<dbReference type="InterPro" id="IPR032867">
    <property type="entry name" value="DYW_dom"/>
</dbReference>
<dbReference type="NCBIfam" id="TIGR00756">
    <property type="entry name" value="PPR"/>
    <property type="match status" value="3"/>
</dbReference>
<evidence type="ECO:0000313" key="6">
    <source>
        <dbReference type="EMBL" id="VFU62773.1"/>
    </source>
</evidence>
<dbReference type="InterPro" id="IPR046848">
    <property type="entry name" value="E_motif"/>
</dbReference>
<feature type="domain" description="Gfo/Idh/MocA-like oxidoreductase N-terminal" evidence="4">
    <location>
        <begin position="6"/>
        <end position="124"/>
    </location>
</feature>
<comment type="similarity">
    <text evidence="1">Belongs to the PPR family. PCMP-H subfamily.</text>
</comment>
<dbReference type="EMBL" id="CAADRP010002163">
    <property type="protein sequence ID" value="VFU62773.1"/>
    <property type="molecule type" value="Genomic_DNA"/>
</dbReference>
<accession>A0A6N2NA58</accession>
<evidence type="ECO:0008006" key="7">
    <source>
        <dbReference type="Google" id="ProtNLM"/>
    </source>
</evidence>
<dbReference type="InterPro" id="IPR046960">
    <property type="entry name" value="PPR_At4g14850-like_plant"/>
</dbReference>
<gene>
    <name evidence="6" type="ORF">SVIM_LOCUS475057</name>
</gene>
<reference evidence="6" key="1">
    <citation type="submission" date="2019-03" db="EMBL/GenBank/DDBJ databases">
        <authorList>
            <person name="Mank J."/>
            <person name="Almeida P."/>
        </authorList>
    </citation>
    <scope>NUCLEOTIDE SEQUENCE</scope>
    <source>
        <strain evidence="6">78183</strain>
    </source>
</reference>
<sequence>MAENLVNFGILGCAKIAIKLARAINLAPNSILHAIASRSLEKAKQFALQNGLPETIKIYGSYEELLDDPSIEVVYLPLPTSLHVRWTVLAAQKKKHVLLEKPVALDVGDLDKILEACVSNGVQFLDGSMWLHHPRTMRMKELLFDSNLVGHVDFIFDSNCVYGTDQIHSTSTAKMPPEFFENNIRVKQDMDALGVLGDLGWYCVGAVLWAKNYELPNVVSALPAGVTRNSAGIVLSCTACLNYDQDHKTVAVIHCSFFSYTSMDLSITGTKGSLHLKDFAIPYQEGSAFFDLASPATFMDDQTGWNAETEKVVVDNELPQEAFMVQELARLAQGIKKCEFRPDNRWPEISRKTQIVVDALRNLLILIANLYQLPIMIAAISVVSNTSIPTNLTVISCLKSKKPPSKNPRNLNQTLKFLTKSGNLDEAIRLIESSPSKFTDPETYSQLLQSCISRKSLHHGQRVYKQLLKQEDSEKLLENHNLKSKLITLFSVCGELDEARIIFENAVENEGVPESVWVAMAIGYSKNGFLREALLVYVEMLWNCMEPGNFAFSTALKACADLKELWVGRGVHAQVVKSSEGPDQVVNNSLLRLYTQCECFDEVLKVFDQMPERNIASWNSLISSFVKEDKLGEALDVFRRMQREGVGFSWVTLTTILPICARVTALCSGKEIHVQIVKSARRPDVLLLNSLVDMYVKCGVFDYGRRLFDGMRSKDLTSWNTMLTGYGINGYMRVAMDLFKEMVSCGIRRMMSHIALLSGCSHAGLTEDGQKLFHRMEMDFGVTPSLEHYACLVDMLGRAGRIDDALVVVKNMPMRPSGSIWGSLLNSCRLHSEVPLAEAIAKRLFEIEPYNPGNYVMLSNIYANAGMWDSVNMVREMMQTRRIRKEAGCSWVQVKNKIHTFVAGGGFKFHNSDEYEGMDKLREAMEEVGYVTNTDVVLHDVNEETKAMWVCGHSERLATVFSLLYTAAGMPIRITKNLRVCVDCHSWIKIVSRVTGRVIVLRDTNRFHHFKEGACSCNDYW</sequence>
<dbReference type="SUPFAM" id="SSF55347">
    <property type="entry name" value="Glyceraldehyde-3-phosphate dehydrogenase-like, C-terminal domain"/>
    <property type="match status" value="1"/>
</dbReference>
<dbReference type="Pfam" id="PF13041">
    <property type="entry name" value="PPR_2"/>
    <property type="match status" value="1"/>
</dbReference>
<dbReference type="GO" id="GO:0008270">
    <property type="term" value="F:zinc ion binding"/>
    <property type="evidence" value="ECO:0007669"/>
    <property type="project" value="InterPro"/>
</dbReference>
<dbReference type="GO" id="GO:0009451">
    <property type="term" value="P:RNA modification"/>
    <property type="evidence" value="ECO:0007669"/>
    <property type="project" value="InterPro"/>
</dbReference>
<dbReference type="InterPro" id="IPR036291">
    <property type="entry name" value="NAD(P)-bd_dom_sf"/>
</dbReference>
<feature type="repeat" description="PPR" evidence="3">
    <location>
        <begin position="614"/>
        <end position="648"/>
    </location>
</feature>
<dbReference type="FunFam" id="1.25.40.10:FF:001389">
    <property type="entry name" value="Pentatricopeptide repeat-containing protein At3g14330"/>
    <property type="match status" value="1"/>
</dbReference>
<dbReference type="Gene3D" id="1.25.40.10">
    <property type="entry name" value="Tetratricopeptide repeat domain"/>
    <property type="match status" value="4"/>
</dbReference>
<dbReference type="Pfam" id="PF20431">
    <property type="entry name" value="E_motif"/>
    <property type="match status" value="1"/>
</dbReference>
<keyword evidence="2" id="KW-0677">Repeat</keyword>
<evidence type="ECO:0000256" key="3">
    <source>
        <dbReference type="PROSITE-ProRule" id="PRU00708"/>
    </source>
</evidence>
<dbReference type="Pfam" id="PF01535">
    <property type="entry name" value="PPR"/>
    <property type="match status" value="4"/>
</dbReference>
<evidence type="ECO:0000256" key="2">
    <source>
        <dbReference type="ARBA" id="ARBA00022737"/>
    </source>
</evidence>
<dbReference type="InterPro" id="IPR011990">
    <property type="entry name" value="TPR-like_helical_dom_sf"/>
</dbReference>
<name>A0A6N2NA58_SALVM</name>
<feature type="domain" description="DYW" evidence="5">
    <location>
        <begin position="929"/>
        <end position="1021"/>
    </location>
</feature>
<dbReference type="FunFam" id="1.25.40.10:FF:000987">
    <property type="entry name" value="Pentatricopeptide repeat-containing protein At3g14330"/>
    <property type="match status" value="1"/>
</dbReference>
<evidence type="ECO:0000259" key="4">
    <source>
        <dbReference type="Pfam" id="PF01408"/>
    </source>
</evidence>